<reference evidence="3" key="1">
    <citation type="submission" date="2017-09" db="EMBL/GenBank/DDBJ databases">
        <title>Depth-based differentiation of microbial function through sediment-hosted aquifers and enrichment of novel symbionts in the deep terrestrial subsurface.</title>
        <authorList>
            <person name="Probst A.J."/>
            <person name="Ladd B."/>
            <person name="Jarett J.K."/>
            <person name="Geller-Mcgrath D.E."/>
            <person name="Sieber C.M.K."/>
            <person name="Emerson J.B."/>
            <person name="Anantharaman K."/>
            <person name="Thomas B.C."/>
            <person name="Malmstrom R."/>
            <person name="Stieglmeier M."/>
            <person name="Klingl A."/>
            <person name="Woyke T."/>
            <person name="Ryan C.M."/>
            <person name="Banfield J.F."/>
        </authorList>
    </citation>
    <scope>NUCLEOTIDE SEQUENCE [LARGE SCALE GENOMIC DNA]</scope>
</reference>
<feature type="coiled-coil region" evidence="1">
    <location>
        <begin position="67"/>
        <end position="94"/>
    </location>
</feature>
<proteinExistence type="predicted"/>
<name>A0A2H0UY50_9BACT</name>
<accession>A0A2H0UY50</accession>
<keyword evidence="1" id="KW-0175">Coiled coil</keyword>
<gene>
    <name evidence="2" type="ORF">COU03_03025</name>
</gene>
<dbReference type="AlphaFoldDB" id="A0A2H0UY50"/>
<dbReference type="EMBL" id="PFAV01000054">
    <property type="protein sequence ID" value="PIR91129.1"/>
    <property type="molecule type" value="Genomic_DNA"/>
</dbReference>
<comment type="caution">
    <text evidence="2">The sequence shown here is derived from an EMBL/GenBank/DDBJ whole genome shotgun (WGS) entry which is preliminary data.</text>
</comment>
<evidence type="ECO:0000313" key="3">
    <source>
        <dbReference type="Proteomes" id="UP000228906"/>
    </source>
</evidence>
<evidence type="ECO:0000313" key="2">
    <source>
        <dbReference type="EMBL" id="PIR91129.1"/>
    </source>
</evidence>
<protein>
    <submittedName>
        <fullName evidence="2">Uncharacterized protein</fullName>
    </submittedName>
</protein>
<dbReference type="Proteomes" id="UP000228906">
    <property type="component" value="Unassembled WGS sequence"/>
</dbReference>
<sequence length="96" mass="10803">MFDEQQQATAKQQELRTNITNIDNTINNYNMIGGAKINEGELNKQKQSFDDELTAISANSQQIAVKLAEFEKKKTEKAQELADLEAKEKGAKNKKT</sequence>
<organism evidence="2 3">
    <name type="scientific">bacterium (Candidatus Gribaldobacteria) CG10_big_fil_rev_8_21_14_0_10_41_12</name>
    <dbReference type="NCBI Taxonomy" id="2014277"/>
    <lineage>
        <taxon>Bacteria</taxon>
        <taxon>Candidatus Gribaldobacteria</taxon>
    </lineage>
</organism>
<evidence type="ECO:0000256" key="1">
    <source>
        <dbReference type="SAM" id="Coils"/>
    </source>
</evidence>